<keyword evidence="5" id="KW-0378">Hydrolase</keyword>
<dbReference type="GO" id="GO:0005524">
    <property type="term" value="F:ATP binding"/>
    <property type="evidence" value="ECO:0007669"/>
    <property type="project" value="UniProtKB-KW"/>
</dbReference>
<keyword evidence="5" id="KW-0540">Nuclease</keyword>
<dbReference type="eggNOG" id="COG0507">
    <property type="taxonomic scope" value="Bacteria"/>
</dbReference>
<evidence type="ECO:0000256" key="1">
    <source>
        <dbReference type="ARBA" id="ARBA00022741"/>
    </source>
</evidence>
<dbReference type="GO" id="GO:0004527">
    <property type="term" value="F:exonuclease activity"/>
    <property type="evidence" value="ECO:0007669"/>
    <property type="project" value="UniProtKB-KW"/>
</dbReference>
<keyword evidence="6" id="KW-1185">Reference proteome</keyword>
<name>W0EVU7_9BACT</name>
<dbReference type="HOGENOM" id="CLU_017039_1_0_10"/>
<dbReference type="Proteomes" id="UP000018901">
    <property type="component" value="Chromosome"/>
</dbReference>
<dbReference type="CDD" id="cd18809">
    <property type="entry name" value="SF1_C_RecD"/>
    <property type="match status" value="1"/>
</dbReference>
<organism evidence="5 6">
    <name type="scientific">Barnesiella viscericola DSM 18177</name>
    <dbReference type="NCBI Taxonomy" id="880074"/>
    <lineage>
        <taxon>Bacteria</taxon>
        <taxon>Pseudomonadati</taxon>
        <taxon>Bacteroidota</taxon>
        <taxon>Bacteroidia</taxon>
        <taxon>Bacteroidales</taxon>
        <taxon>Barnesiellaceae</taxon>
        <taxon>Barnesiella</taxon>
    </lineage>
</organism>
<dbReference type="KEGG" id="bvs:BARVI_12035"/>
<dbReference type="Pfam" id="PF22721">
    <property type="entry name" value="TBP-TOTE"/>
    <property type="match status" value="1"/>
</dbReference>
<dbReference type="InterPro" id="IPR054572">
    <property type="entry name" value="TBP-TOTE"/>
</dbReference>
<keyword evidence="5" id="KW-0269">Exonuclease</keyword>
<protein>
    <submittedName>
        <fullName evidence="5">Exonuclease V subunit alpha</fullName>
    </submittedName>
</protein>
<dbReference type="Pfam" id="PF13538">
    <property type="entry name" value="UvrD_C_2"/>
    <property type="match status" value="1"/>
</dbReference>
<dbReference type="InterPro" id="IPR027785">
    <property type="entry name" value="UvrD-like_helicase_C"/>
</dbReference>
<dbReference type="GO" id="GO:0003678">
    <property type="term" value="F:DNA helicase activity"/>
    <property type="evidence" value="ECO:0007669"/>
    <property type="project" value="UniProtKB-ARBA"/>
</dbReference>
<dbReference type="PANTHER" id="PTHR43788:SF6">
    <property type="entry name" value="DNA HELICASE B"/>
    <property type="match status" value="1"/>
</dbReference>
<keyword evidence="2" id="KW-0067">ATP-binding</keyword>
<dbReference type="Pfam" id="PF13604">
    <property type="entry name" value="AAA_30"/>
    <property type="match status" value="1"/>
</dbReference>
<dbReference type="EMBL" id="CP007034">
    <property type="protein sequence ID" value="AHF13334.1"/>
    <property type="molecule type" value="Genomic_DNA"/>
</dbReference>
<sequence>MELTQQQKHVLDAIKKFMESDAAVFILCGYAGTGKTTMIKQMADYISTIRPITLMAPTGRAARVLHLKTGYEAYTIHRVIYDKASLAVKPVTDIADSEFKLHFPISFNIRNLVAIVDEASMVCARQVKQELFEFGTDNLMDDLLTYARPSSGGKIIFVGDPAQLPPVGDPVSQALNESYFEAKGLKVMTAELTEILRQKGDSMILKNALQIRNLLEKDKRNRLVFAEKTGEVECLSSGELLDKYLETRKQNGANNTVVICYSNSDAAQYNQAIRQRIYEEANPPLKEGEVLMVVQNNFYLDRMNGEFIPVLHTGEKVQQSAPVYVQEGGNKVRKIITLEFMRIQIPDSSGHPVSCFLLLNLLNNRMSNLSIDECRALYINFCMRHPHLKQGTKEFADALEADAYYNCLKAKYGYAVTGHKCQGGEWDCVFVDYTGRTGLSNDCLRWAYTATTRARRTLYIANLPHITPFSKFRIEPLQACSKINEECRIIGKITPSPFHEASAPDYLQAKWMCIQHNMEWSPYKIAQIISKPYQEIYYIQTPQGLERYDIRYKKGGIFLPAVPQTPSEHSVMVCTMLNDEHSMPLVFDYVPSNQIHEELYRLIRSACDSLDIQITNVVEHPEDYSVIFYFRTSGTLSYLKIYINEQGFVTYAKPMSLAGKDDGELKMLIEEIQNYFI</sequence>
<feature type="domain" description="UvrD-like helicase C-terminal" evidence="3">
    <location>
        <begin position="412"/>
        <end position="460"/>
    </location>
</feature>
<proteinExistence type="predicted"/>
<dbReference type="SUPFAM" id="SSF52540">
    <property type="entry name" value="P-loop containing nucleoside triphosphate hydrolases"/>
    <property type="match status" value="2"/>
</dbReference>
<dbReference type="InterPro" id="IPR050534">
    <property type="entry name" value="Coronavir_polyprotein_1ab"/>
</dbReference>
<keyword evidence="1" id="KW-0547">Nucleotide-binding</keyword>
<evidence type="ECO:0000256" key="2">
    <source>
        <dbReference type="ARBA" id="ARBA00022840"/>
    </source>
</evidence>
<dbReference type="PANTHER" id="PTHR43788">
    <property type="entry name" value="DNA2/NAM7 HELICASE FAMILY MEMBER"/>
    <property type="match status" value="1"/>
</dbReference>
<gene>
    <name evidence="5" type="ORF">BARVI_12035</name>
</gene>
<evidence type="ECO:0000259" key="4">
    <source>
        <dbReference type="Pfam" id="PF22721"/>
    </source>
</evidence>
<dbReference type="RefSeq" id="WP_025279420.1">
    <property type="nucleotide sequence ID" value="NZ_CP007034.1"/>
</dbReference>
<dbReference type="CDD" id="cd17933">
    <property type="entry name" value="DEXSc_RecD-like"/>
    <property type="match status" value="1"/>
</dbReference>
<reference evidence="5 6" key="1">
    <citation type="submission" date="2013-12" db="EMBL/GenBank/DDBJ databases">
        <authorList>
            <consortium name="DOE Joint Genome Institute"/>
            <person name="Eisen J."/>
            <person name="Huntemann M."/>
            <person name="Han J."/>
            <person name="Chen A."/>
            <person name="Kyrpides N."/>
            <person name="Mavromatis K."/>
            <person name="Markowitz V."/>
            <person name="Palaniappan K."/>
            <person name="Ivanova N."/>
            <person name="Schaumberg A."/>
            <person name="Pati A."/>
            <person name="Liolios K."/>
            <person name="Nordberg H.P."/>
            <person name="Cantor M.N."/>
            <person name="Hua S.X."/>
            <person name="Woyke T."/>
        </authorList>
    </citation>
    <scope>NUCLEOTIDE SEQUENCE [LARGE SCALE GENOMIC DNA]</scope>
    <source>
        <strain evidence="6">DSM 18177</strain>
    </source>
</reference>
<dbReference type="STRING" id="880074.BARVI_12035"/>
<evidence type="ECO:0000259" key="3">
    <source>
        <dbReference type="Pfam" id="PF13538"/>
    </source>
</evidence>
<dbReference type="PATRIC" id="fig|880074.11.peg.2481"/>
<dbReference type="OrthoDB" id="9803432at2"/>
<evidence type="ECO:0000313" key="5">
    <source>
        <dbReference type="EMBL" id="AHF13334.1"/>
    </source>
</evidence>
<evidence type="ECO:0000313" key="6">
    <source>
        <dbReference type="Proteomes" id="UP000018901"/>
    </source>
</evidence>
<accession>W0EVU7</accession>
<dbReference type="AlphaFoldDB" id="W0EVU7"/>
<dbReference type="Gene3D" id="3.40.50.300">
    <property type="entry name" value="P-loop containing nucleotide triphosphate hydrolases"/>
    <property type="match status" value="2"/>
</dbReference>
<feature type="domain" description="TATA-binding-like protein" evidence="4">
    <location>
        <begin position="597"/>
        <end position="668"/>
    </location>
</feature>
<dbReference type="GeneID" id="90530108"/>
<dbReference type="InterPro" id="IPR027417">
    <property type="entry name" value="P-loop_NTPase"/>
</dbReference>